<evidence type="ECO:0000313" key="3">
    <source>
        <dbReference type="Proteomes" id="UP000215224"/>
    </source>
</evidence>
<keyword evidence="1" id="KW-0812">Transmembrane</keyword>
<protein>
    <submittedName>
        <fullName evidence="2">Uncharacterized protein</fullName>
    </submittedName>
</protein>
<dbReference type="RefSeq" id="WP_066419963.1">
    <property type="nucleotide sequence ID" value="NZ_CP018866.1"/>
</dbReference>
<dbReference type="AlphaFoldDB" id="A0A223KVT9"/>
<dbReference type="STRING" id="1314751.GCA_001591425_03970"/>
<dbReference type="Proteomes" id="UP000215224">
    <property type="component" value="Chromosome"/>
</dbReference>
<dbReference type="InterPro" id="IPR035324">
    <property type="entry name" value="DUF5381"/>
</dbReference>
<proteinExistence type="predicted"/>
<keyword evidence="1" id="KW-0472">Membrane</keyword>
<reference evidence="2 3" key="1">
    <citation type="submission" date="2016-12" db="EMBL/GenBank/DDBJ databases">
        <title>The whole genome sequencing and assembly of Bacillus cohnii DSM 6307T strain.</title>
        <authorList>
            <person name="Lee Y.-J."/>
            <person name="Yi H."/>
            <person name="Bahn Y.-S."/>
            <person name="Kim J.F."/>
            <person name="Lee D.-W."/>
        </authorList>
    </citation>
    <scope>NUCLEOTIDE SEQUENCE [LARGE SCALE GENOMIC DNA]</scope>
    <source>
        <strain evidence="2 3">DSM 6307</strain>
    </source>
</reference>
<dbReference type="KEGG" id="bcoh:BC6307_20395"/>
<keyword evidence="1" id="KW-1133">Transmembrane helix</keyword>
<evidence type="ECO:0000256" key="1">
    <source>
        <dbReference type="SAM" id="Phobius"/>
    </source>
</evidence>
<dbReference type="EMBL" id="CP018866">
    <property type="protein sequence ID" value="AST93458.1"/>
    <property type="molecule type" value="Genomic_DNA"/>
</dbReference>
<accession>A0A223KVT9</accession>
<dbReference type="Pfam" id="PF17353">
    <property type="entry name" value="DUF5381"/>
    <property type="match status" value="1"/>
</dbReference>
<sequence length="180" mass="20686">MDEIIASYIIEDNSKVELIYHKTNSGCLLFSFFSLFGMAGIILFFLPKSFVLALLGIFITVVGLIILVPLFLIVMSVLKKGRTLMTIENNRIHNDKHDILLSEVTEISYGWKFLAFKSIILTTKNKKTFKLPTYNLVPDRVLEKFVDTYVIPNVDPNVFHDRGILDHHYTEQAEKISEKM</sequence>
<keyword evidence="3" id="KW-1185">Reference proteome</keyword>
<feature type="transmembrane region" description="Helical" evidence="1">
    <location>
        <begin position="27"/>
        <end position="46"/>
    </location>
</feature>
<gene>
    <name evidence="2" type="ORF">BC6307_20395</name>
</gene>
<organism evidence="2 3">
    <name type="scientific">Sutcliffiella cohnii</name>
    <dbReference type="NCBI Taxonomy" id="33932"/>
    <lineage>
        <taxon>Bacteria</taxon>
        <taxon>Bacillati</taxon>
        <taxon>Bacillota</taxon>
        <taxon>Bacilli</taxon>
        <taxon>Bacillales</taxon>
        <taxon>Bacillaceae</taxon>
        <taxon>Sutcliffiella</taxon>
    </lineage>
</organism>
<feature type="transmembrane region" description="Helical" evidence="1">
    <location>
        <begin position="52"/>
        <end position="78"/>
    </location>
</feature>
<evidence type="ECO:0000313" key="2">
    <source>
        <dbReference type="EMBL" id="AST93458.1"/>
    </source>
</evidence>
<name>A0A223KVT9_9BACI</name>